<reference evidence="3 4" key="1">
    <citation type="submission" date="2024-03" db="EMBL/GenBank/DDBJ databases">
        <title>Aquirufa genome sequencing.</title>
        <authorList>
            <person name="Pitt A."/>
            <person name="Hahn M.W."/>
        </authorList>
    </citation>
    <scope>NUCLEOTIDE SEQUENCE [LARGE SCALE GENOMIC DNA]</scope>
    <source>
        <strain evidence="3 4">OSTEICH-129V</strain>
    </source>
</reference>
<name>A0ABW6DEN3_9BACT</name>
<dbReference type="InterPro" id="IPR027268">
    <property type="entry name" value="Peptidase_M4/M1_CTD_sf"/>
</dbReference>
<dbReference type="Gene3D" id="1.10.390.10">
    <property type="entry name" value="Neutral Protease Domain 2"/>
    <property type="match status" value="1"/>
</dbReference>
<feature type="domain" description="Peptidase M61 catalytic" evidence="1">
    <location>
        <begin position="249"/>
        <end position="363"/>
    </location>
</feature>
<evidence type="ECO:0000313" key="3">
    <source>
        <dbReference type="EMBL" id="MFD3394388.1"/>
    </source>
</evidence>
<dbReference type="RefSeq" id="WP_377983270.1">
    <property type="nucleotide sequence ID" value="NZ_JBBKXZ010000002.1"/>
</dbReference>
<dbReference type="InterPro" id="IPR040756">
    <property type="entry name" value="Peptidase_M61_N"/>
</dbReference>
<dbReference type="InterPro" id="IPR007963">
    <property type="entry name" value="Peptidase_M61_catalytic"/>
</dbReference>
<comment type="caution">
    <text evidence="3">The sequence shown here is derived from an EMBL/GenBank/DDBJ whole genome shotgun (WGS) entry which is preliminary data.</text>
</comment>
<dbReference type="Gene3D" id="2.60.40.3650">
    <property type="match status" value="1"/>
</dbReference>
<dbReference type="EMBL" id="JBBKXZ010000002">
    <property type="protein sequence ID" value="MFD3394388.1"/>
    <property type="molecule type" value="Genomic_DNA"/>
</dbReference>
<dbReference type="Pfam" id="PF17899">
    <property type="entry name" value="Peptidase_M61_N"/>
    <property type="match status" value="1"/>
</dbReference>
<dbReference type="Pfam" id="PF05299">
    <property type="entry name" value="Peptidase_M61"/>
    <property type="match status" value="1"/>
</dbReference>
<organism evidence="3 4">
    <name type="scientific">Aquirufa avitistagni</name>
    <dbReference type="NCBI Taxonomy" id="3104728"/>
    <lineage>
        <taxon>Bacteria</taxon>
        <taxon>Pseudomonadati</taxon>
        <taxon>Bacteroidota</taxon>
        <taxon>Cytophagia</taxon>
        <taxon>Cytophagales</taxon>
        <taxon>Flectobacillaceae</taxon>
        <taxon>Aquirufa</taxon>
    </lineage>
</organism>
<dbReference type="SUPFAM" id="SSF55486">
    <property type="entry name" value="Metalloproteases ('zincins'), catalytic domain"/>
    <property type="match status" value="1"/>
</dbReference>
<feature type="domain" description="Peptidase M61 N-terminal" evidence="2">
    <location>
        <begin position="12"/>
        <end position="160"/>
    </location>
</feature>
<gene>
    <name evidence="3" type="ORF">U0R10_07140</name>
</gene>
<sequence length="470" mass="53678">MSRLLRYQIEGEDRFLSISLEFTPQRVGPQEIHLPIWRPGRYQAQYFAKNIATIQTSKGSIVKSSLSTWTLDVDSLDPVVLSYKYFADQPDAGGCVSQSDLLYINFIACLIFPHRGENRPCEVKITLPGNRETACSLPTYGSGFRAKSYRELVDSPFIAAPEVFSHRWQSHGVTFYVQGVGPKHHFSPRLLQAYARFVDYQIAYMEGFPGKKYHFLHWICPKPFYHGVEHTASTMMVMGPEDRDSYDDFIGLASHELFHVWNVATIRPKELLPYDYTRQVIFDTGWVVEGITTYLGDWFLWASGVVTADEYVGMLLGNLKLHFERDGASKQSLVESSIDLWLDGYGQALPGKRVSIYFKGALVALALDLMIRQKFSHQRSLRDVLLAMKSEFKKGYTRADFYTLVEKVYEAPLSDFWRIWVEGNEPLAKRIGDLMAFVGLEFKESPLRLEIQNSASLAAFQLANSPNRHI</sequence>
<dbReference type="Proteomes" id="UP001598138">
    <property type="component" value="Unassembled WGS sequence"/>
</dbReference>
<evidence type="ECO:0000259" key="2">
    <source>
        <dbReference type="Pfam" id="PF17899"/>
    </source>
</evidence>
<protein>
    <submittedName>
        <fullName evidence="3">M61 family peptidase</fullName>
    </submittedName>
</protein>
<keyword evidence="4" id="KW-1185">Reference proteome</keyword>
<evidence type="ECO:0000313" key="4">
    <source>
        <dbReference type="Proteomes" id="UP001598138"/>
    </source>
</evidence>
<evidence type="ECO:0000259" key="1">
    <source>
        <dbReference type="Pfam" id="PF05299"/>
    </source>
</evidence>
<accession>A0ABW6DEN3</accession>
<proteinExistence type="predicted"/>